<feature type="non-terminal residue" evidence="2">
    <location>
        <position position="53"/>
    </location>
</feature>
<proteinExistence type="predicted"/>
<evidence type="ECO:0000313" key="3">
    <source>
        <dbReference type="Proteomes" id="UP001163828"/>
    </source>
</evidence>
<name>A0ABQ8PYW0_9AGAR</name>
<accession>A0ABQ8PYW0</accession>
<reference evidence="2" key="1">
    <citation type="submission" date="2022-08" db="EMBL/GenBank/DDBJ databases">
        <authorList>
            <consortium name="DOE Joint Genome Institute"/>
            <person name="Min B."/>
            <person name="Riley R."/>
            <person name="Sierra-Patev S."/>
            <person name="Naranjo-Ortiz M."/>
            <person name="Looney B."/>
            <person name="Konkel Z."/>
            <person name="Slot J.C."/>
            <person name="Sakamoto Y."/>
            <person name="Steenwyk J.L."/>
            <person name="Rokas A."/>
            <person name="Carro J."/>
            <person name="Camarero S."/>
            <person name="Ferreira P."/>
            <person name="Molpeceres G."/>
            <person name="Ruiz-Duenas F.J."/>
            <person name="Serrano A."/>
            <person name="Henrissat B."/>
            <person name="Drula E."/>
            <person name="Hughes K.W."/>
            <person name="Mata J.L."/>
            <person name="Ishikawa N.K."/>
            <person name="Vargas-Isla R."/>
            <person name="Ushijima S."/>
            <person name="Smith C.A."/>
            <person name="Ahrendt S."/>
            <person name="Andreopoulos W."/>
            <person name="He G."/>
            <person name="Labutti K."/>
            <person name="Lipzen A."/>
            <person name="Ng V."/>
            <person name="Sandor L."/>
            <person name="Barry K."/>
            <person name="Martinez A.T."/>
            <person name="Xiao Y."/>
            <person name="Gibbons J.G."/>
            <person name="Terashima K."/>
            <person name="Hibbett D.S."/>
            <person name="Grigoriev I.V."/>
        </authorList>
    </citation>
    <scope>NUCLEOTIDE SEQUENCE</scope>
    <source>
        <strain evidence="2">TFB10827</strain>
    </source>
</reference>
<organism evidence="2 3">
    <name type="scientific">Lentinula boryana</name>
    <dbReference type="NCBI Taxonomy" id="40481"/>
    <lineage>
        <taxon>Eukaryota</taxon>
        <taxon>Fungi</taxon>
        <taxon>Dikarya</taxon>
        <taxon>Basidiomycota</taxon>
        <taxon>Agaricomycotina</taxon>
        <taxon>Agaricomycetes</taxon>
        <taxon>Agaricomycetidae</taxon>
        <taxon>Agaricales</taxon>
        <taxon>Marasmiineae</taxon>
        <taxon>Omphalotaceae</taxon>
        <taxon>Lentinula</taxon>
    </lineage>
</organism>
<sequence length="53" mass="5873">LDEFNMQDAKPVSTPMDPGVTLSKDDCPKTPEEIEEMRNIPYMSAVGSLLFLA</sequence>
<comment type="caution">
    <text evidence="2">The sequence shown here is derived from an EMBL/GenBank/DDBJ whole genome shotgun (WGS) entry which is preliminary data.</text>
</comment>
<protein>
    <submittedName>
        <fullName evidence="2">Uncharacterized protein</fullName>
    </submittedName>
</protein>
<feature type="non-terminal residue" evidence="2">
    <location>
        <position position="1"/>
    </location>
</feature>
<dbReference type="EMBL" id="MU791060">
    <property type="protein sequence ID" value="KAJ3991368.1"/>
    <property type="molecule type" value="Genomic_DNA"/>
</dbReference>
<dbReference type="Proteomes" id="UP001163828">
    <property type="component" value="Unassembled WGS sequence"/>
</dbReference>
<evidence type="ECO:0000313" key="2">
    <source>
        <dbReference type="EMBL" id="KAJ3991368.1"/>
    </source>
</evidence>
<feature type="region of interest" description="Disordered" evidence="1">
    <location>
        <begin position="1"/>
        <end position="25"/>
    </location>
</feature>
<gene>
    <name evidence="2" type="ORF">F5050DRAFT_1540731</name>
</gene>
<evidence type="ECO:0000256" key="1">
    <source>
        <dbReference type="SAM" id="MobiDB-lite"/>
    </source>
</evidence>
<keyword evidence="3" id="KW-1185">Reference proteome</keyword>